<feature type="binding site" evidence="12">
    <location>
        <position position="211"/>
    </location>
    <ligand>
        <name>Ca(2+)</name>
        <dbReference type="ChEBI" id="CHEBI:29108"/>
        <label>2</label>
    </ligand>
</feature>
<keyword evidence="6 12" id="KW-0106">Calcium</keyword>
<keyword evidence="7 12" id="KW-0406">Ion transport</keyword>
<dbReference type="NCBIfam" id="NF007926">
    <property type="entry name" value="PRK10641.1"/>
    <property type="match status" value="1"/>
</dbReference>
<keyword evidence="12" id="KW-0479">Metal-binding</keyword>
<dbReference type="GO" id="GO:0006811">
    <property type="term" value="P:monoatomic ion transport"/>
    <property type="evidence" value="ECO:0007669"/>
    <property type="project" value="UniProtKB-KW"/>
</dbReference>
<feature type="binding site" evidence="12">
    <location>
        <position position="247"/>
    </location>
    <ligand>
        <name>Ca(2+)</name>
        <dbReference type="ChEBI" id="CHEBI:29108"/>
        <label>2</label>
    </ligand>
</feature>
<dbReference type="GeneID" id="93122507"/>
<dbReference type="PANTHER" id="PTHR30069:SF53">
    <property type="entry name" value="COLICIN I RECEPTOR-RELATED"/>
    <property type="match status" value="1"/>
</dbReference>
<keyword evidence="4 12" id="KW-0812">Transmembrane</keyword>
<feature type="binding site" evidence="12">
    <location>
        <position position="250"/>
    </location>
    <ligand>
        <name>cyanocob(III)alamin</name>
        <dbReference type="ChEBI" id="CHEBI:17439"/>
    </ligand>
</feature>
<dbReference type="SUPFAM" id="SSF56935">
    <property type="entry name" value="Porins"/>
    <property type="match status" value="1"/>
</dbReference>
<dbReference type="NCBIfam" id="TIGR01779">
    <property type="entry name" value="TonB-B12"/>
    <property type="match status" value="1"/>
</dbReference>
<evidence type="ECO:0000256" key="3">
    <source>
        <dbReference type="ARBA" id="ARBA00022452"/>
    </source>
</evidence>
<dbReference type="Pfam" id="PF00593">
    <property type="entry name" value="TonB_dep_Rec_b-barrel"/>
    <property type="match status" value="1"/>
</dbReference>
<comment type="function">
    <text evidence="12">Involved in the active translocation of vitamin B12 (cyanocobalamin) across the outer membrane to the periplasmic space. It derives its energy for transport by interacting with the trans-periplasmic membrane protein TonB.</text>
</comment>
<dbReference type="CDD" id="cd01347">
    <property type="entry name" value="ligand_gated_channel"/>
    <property type="match status" value="1"/>
</dbReference>
<dbReference type="HAMAP" id="MF_01531">
    <property type="entry name" value="BtuB"/>
    <property type="match status" value="1"/>
</dbReference>
<comment type="similarity">
    <text evidence="12">Belongs to the TonB-dependent receptor family. BtuB (TC 1.B.14.3.1) subfamily.</text>
</comment>
<evidence type="ECO:0000256" key="13">
    <source>
        <dbReference type="PROSITE-ProRule" id="PRU01360"/>
    </source>
</evidence>
<dbReference type="AlphaFoldDB" id="A0A2A7TY88"/>
<evidence type="ECO:0000256" key="7">
    <source>
        <dbReference type="ARBA" id="ARBA00023065"/>
    </source>
</evidence>
<proteinExistence type="inferred from homology"/>
<evidence type="ECO:0000256" key="6">
    <source>
        <dbReference type="ARBA" id="ARBA00022837"/>
    </source>
</evidence>
<evidence type="ECO:0000259" key="16">
    <source>
        <dbReference type="Pfam" id="PF07715"/>
    </source>
</evidence>
<feature type="binding site" evidence="12">
    <location>
        <position position="248"/>
    </location>
    <ligand>
        <name>Ca(2+)</name>
        <dbReference type="ChEBI" id="CHEBI:29108"/>
        <label>2</label>
    </ligand>
</feature>
<organism evidence="17 18">
    <name type="scientific">Edwardsiella tarda</name>
    <dbReference type="NCBI Taxonomy" id="636"/>
    <lineage>
        <taxon>Bacteria</taxon>
        <taxon>Pseudomonadati</taxon>
        <taxon>Pseudomonadota</taxon>
        <taxon>Gammaproteobacteria</taxon>
        <taxon>Enterobacterales</taxon>
        <taxon>Hafniaceae</taxon>
        <taxon>Edwardsiella</taxon>
    </lineage>
</organism>
<dbReference type="InterPro" id="IPR037066">
    <property type="entry name" value="Plug_dom_sf"/>
</dbReference>
<keyword evidence="10 12" id="KW-0472">Membrane</keyword>
<feature type="binding site" evidence="12">
    <location>
        <position position="248"/>
    </location>
    <ligand>
        <name>Ca(2+)</name>
        <dbReference type="ChEBI" id="CHEBI:29108"/>
        <label>1</label>
    </ligand>
</feature>
<dbReference type="EMBL" id="PDDV01000013">
    <property type="protein sequence ID" value="PEH71126.1"/>
    <property type="molecule type" value="Genomic_DNA"/>
</dbReference>
<evidence type="ECO:0000256" key="1">
    <source>
        <dbReference type="ARBA" id="ARBA00004571"/>
    </source>
</evidence>
<feature type="binding site" evidence="12">
    <location>
        <position position="307"/>
    </location>
    <ligand>
        <name>cyanocob(III)alamin</name>
        <dbReference type="ChEBI" id="CHEBI:17439"/>
    </ligand>
</feature>
<evidence type="ECO:0000256" key="2">
    <source>
        <dbReference type="ARBA" id="ARBA00022448"/>
    </source>
</evidence>
<keyword evidence="9 12" id="KW-0626">Porin</keyword>
<feature type="chain" id="PRO_5013409131" description="Vitamin B12 transporter BtuB" evidence="12">
    <location>
        <begin position="25"/>
        <end position="616"/>
    </location>
</feature>
<dbReference type="OrthoDB" id="9764669at2"/>
<evidence type="ECO:0000256" key="8">
    <source>
        <dbReference type="ARBA" id="ARBA00023077"/>
    </source>
</evidence>
<dbReference type="GO" id="GO:0046930">
    <property type="term" value="C:pore complex"/>
    <property type="evidence" value="ECO:0007669"/>
    <property type="project" value="UniProtKB-KW"/>
</dbReference>
<feature type="domain" description="TonB-dependent receptor plug" evidence="16">
    <location>
        <begin position="41"/>
        <end position="147"/>
    </location>
</feature>
<dbReference type="InterPro" id="IPR012910">
    <property type="entry name" value="Plug_dom"/>
</dbReference>
<dbReference type="Gene3D" id="2.170.130.10">
    <property type="entry name" value="TonB-dependent receptor, plug domain"/>
    <property type="match status" value="1"/>
</dbReference>
<feature type="signal peptide" evidence="12">
    <location>
        <begin position="1"/>
        <end position="24"/>
    </location>
</feature>
<feature type="binding site" evidence="12">
    <location>
        <position position="86"/>
    </location>
    <ligand>
        <name>cyanocob(III)alamin</name>
        <dbReference type="ChEBI" id="CHEBI:17439"/>
    </ligand>
</feature>
<comment type="caution">
    <text evidence="17">The sequence shown here is derived from an EMBL/GenBank/DDBJ whole genome shotgun (WGS) entry which is preliminary data.</text>
</comment>
<dbReference type="InterPro" id="IPR036942">
    <property type="entry name" value="Beta-barrel_TonB_sf"/>
</dbReference>
<evidence type="ECO:0000256" key="9">
    <source>
        <dbReference type="ARBA" id="ARBA00023114"/>
    </source>
</evidence>
<feature type="binding site" evidence="12">
    <location>
        <position position="213"/>
    </location>
    <ligand>
        <name>Ca(2+)</name>
        <dbReference type="ChEBI" id="CHEBI:29108"/>
        <label>2</label>
    </ligand>
</feature>
<evidence type="ECO:0000259" key="15">
    <source>
        <dbReference type="Pfam" id="PF00593"/>
    </source>
</evidence>
<dbReference type="Pfam" id="PF07715">
    <property type="entry name" value="Plug"/>
    <property type="match status" value="1"/>
</dbReference>
<keyword evidence="8 12" id="KW-0798">TonB box</keyword>
<dbReference type="InterPro" id="IPR039426">
    <property type="entry name" value="TonB-dep_rcpt-like"/>
</dbReference>
<comment type="subcellular location">
    <subcellularLocation>
        <location evidence="1 12 13">Cell outer membrane</location>
        <topology evidence="1 12 13">Multi-pass membrane protein</topology>
    </subcellularLocation>
</comment>
<name>A0A2A7TY88_EDWTA</name>
<sequence precursor="true">MNNKYPVIAWLPLTVVAMPNVALAASSDMVVTASRFSQPVSTVLAPMDVVTRDEIERWQSKSLDEVMRRLPGVDIAQNGGLGQNSTLYLRGSEARQALILLDGIPLARPGISNVAALNKIPIAMVQRIEYIRGPRSAVYGSGAIGGVINIITLDAEPGARLGIGTGSNHYQQYDAGVRQQLGNTTLSLAGAFQSTEGFNVKPDSPYAPDGDRDGFRNKVLWGGVEHRFTQAWSGFVRGHGYSDASDYDAGKYGKASSGTQRQLYNHSYDMGLRYQSGVYASQLIAAYQRVKDYNYGPVYGRYGKGSSLDDLRQYNLQWGNTYRFDSGMLSAGADWQQQRLISSDIQKKQHYQRYDTGFYLSGQHKVGSVTLEASGRADNDQQFGWHGTWQSAAGWEFASGYRATLSYGTGFLSPSLGQQFGADRMNIKSNPDLRPEESRQWELGLSGLSGPLDWQLSAYRNQVRNLITYFSDPDTQQGQYLNIDSATIKGVEWVGSFDTWVVSHRITLQYIDPRDDKTGELLPRRSRHQGKYQLDWAMGSLEMDLAYQYYGRRNDSSAPGGKLPSYSTMDVSASYPVTSQLTVRGRIGNLLDKNYQTAYGYQTAGREYYLSGSYTF</sequence>
<feature type="short sequence motif" description="TonB C-terminal box" evidence="12 14">
    <location>
        <begin position="599"/>
        <end position="616"/>
    </location>
</feature>
<evidence type="ECO:0000256" key="14">
    <source>
        <dbReference type="PROSITE-ProRule" id="PRU10144"/>
    </source>
</evidence>
<comment type="caution">
    <text evidence="12">Lacks conserved residue(s) required for the propagation of feature annotation.</text>
</comment>
<dbReference type="GO" id="GO:0015420">
    <property type="term" value="F:ABC-type vitamin B12 transporter activity"/>
    <property type="evidence" value="ECO:0007669"/>
    <property type="project" value="InterPro"/>
</dbReference>
<evidence type="ECO:0000256" key="5">
    <source>
        <dbReference type="ARBA" id="ARBA00022729"/>
    </source>
</evidence>
<keyword evidence="17" id="KW-0675">Receptor</keyword>
<evidence type="ECO:0000313" key="18">
    <source>
        <dbReference type="Proteomes" id="UP000219788"/>
    </source>
</evidence>
<dbReference type="GO" id="GO:0015288">
    <property type="term" value="F:porin activity"/>
    <property type="evidence" value="ECO:0007669"/>
    <property type="project" value="UniProtKB-KW"/>
</dbReference>
<dbReference type="Gene3D" id="2.40.170.20">
    <property type="entry name" value="TonB-dependent receptor, beta-barrel domain"/>
    <property type="match status" value="1"/>
</dbReference>
<evidence type="ECO:0000256" key="4">
    <source>
        <dbReference type="ARBA" id="ARBA00022692"/>
    </source>
</evidence>
<dbReference type="GO" id="GO:0046872">
    <property type="term" value="F:metal ion binding"/>
    <property type="evidence" value="ECO:0007669"/>
    <property type="project" value="UniProtKB-KW"/>
</dbReference>
<dbReference type="Proteomes" id="UP000219788">
    <property type="component" value="Unassembled WGS sequence"/>
</dbReference>
<protein>
    <recommendedName>
        <fullName evidence="12">Vitamin B12 transporter BtuB</fullName>
    </recommendedName>
    <alternativeName>
        <fullName evidence="12">Cobalamin receptor</fullName>
    </alternativeName>
    <alternativeName>
        <fullName evidence="12">Outer membrane cobalamin translocator</fullName>
    </alternativeName>
</protein>
<gene>
    <name evidence="12 17" type="primary">btuB</name>
    <name evidence="17" type="ORF">CRM76_03795</name>
</gene>
<evidence type="ECO:0000313" key="17">
    <source>
        <dbReference type="EMBL" id="PEH71126.1"/>
    </source>
</evidence>
<dbReference type="STRING" id="636.AAW15_15720"/>
<feature type="binding site" evidence="12">
    <location>
        <position position="211"/>
    </location>
    <ligand>
        <name>Ca(2+)</name>
        <dbReference type="ChEBI" id="CHEBI:29108"/>
        <label>1</label>
    </ligand>
</feature>
<accession>A0A2A7TY88</accession>
<dbReference type="InterPro" id="IPR010917">
    <property type="entry name" value="TonB_rcpt_CS"/>
</dbReference>
<evidence type="ECO:0000256" key="12">
    <source>
        <dbReference type="HAMAP-Rule" id="MF_01531"/>
    </source>
</evidence>
<dbReference type="PROSITE" id="PS52016">
    <property type="entry name" value="TONB_DEPENDENT_REC_3"/>
    <property type="match status" value="1"/>
</dbReference>
<dbReference type="InterPro" id="IPR010101">
    <property type="entry name" value="B12_transptr_BtuB"/>
</dbReference>
<feature type="short sequence motif" description="TonB box" evidence="12">
    <location>
        <begin position="27"/>
        <end position="34"/>
    </location>
</feature>
<evidence type="ECO:0000256" key="11">
    <source>
        <dbReference type="ARBA" id="ARBA00023237"/>
    </source>
</evidence>
<feature type="domain" description="TonB-dependent receptor-like beta-barrel" evidence="15">
    <location>
        <begin position="198"/>
        <end position="590"/>
    </location>
</feature>
<keyword evidence="3 12" id="KW-1134">Transmembrane beta strand</keyword>
<dbReference type="PROSITE" id="PS01156">
    <property type="entry name" value="TONB_DEPENDENT_REC_2"/>
    <property type="match status" value="1"/>
</dbReference>
<evidence type="ECO:0000256" key="10">
    <source>
        <dbReference type="ARBA" id="ARBA00023136"/>
    </source>
</evidence>
<feature type="binding site" evidence="12">
    <location>
        <begin position="111"/>
        <end position="112"/>
    </location>
    <ligand>
        <name>cyanocob(III)alamin</name>
        <dbReference type="ChEBI" id="CHEBI:17439"/>
    </ligand>
</feature>
<reference evidence="18" key="1">
    <citation type="submission" date="2017-09" db="EMBL/GenBank/DDBJ databases">
        <title>FDA dAtabase for Regulatory Grade micrObial Sequences (FDA-ARGOS): Supporting development and validation of Infectious Disease Dx tests.</title>
        <authorList>
            <person name="Goldberg B."/>
            <person name="Campos J."/>
            <person name="Tallon L."/>
            <person name="Sadzewicz L."/>
            <person name="Ott S."/>
            <person name="Zhao X."/>
            <person name="Nagaraj S."/>
            <person name="Vavikolanu K."/>
            <person name="Aluvathingal J."/>
            <person name="Nadendla S."/>
            <person name="Geyer C."/>
            <person name="Sichtig H."/>
        </authorList>
    </citation>
    <scope>NUCLEOTIDE SEQUENCE [LARGE SCALE GENOMIC DNA]</scope>
    <source>
        <strain evidence="18">FDAARGOS_370</strain>
    </source>
</reference>
<feature type="binding site" evidence="12">
    <location>
        <position position="213"/>
    </location>
    <ligand>
        <name>Ca(2+)</name>
        <dbReference type="ChEBI" id="CHEBI:29108"/>
        <label>1</label>
    </ligand>
</feature>
<feature type="binding site" evidence="12">
    <location>
        <position position="524"/>
    </location>
    <ligand>
        <name>cyanocob(III)alamin</name>
        <dbReference type="ChEBI" id="CHEBI:17439"/>
    </ligand>
</feature>
<keyword evidence="11 12" id="KW-0998">Cell outer membrane</keyword>
<dbReference type="InterPro" id="IPR000531">
    <property type="entry name" value="Beta-barrel_TonB"/>
</dbReference>
<feature type="binding site" evidence="12">
    <location>
        <position position="199"/>
    </location>
    <ligand>
        <name>Ca(2+)</name>
        <dbReference type="ChEBI" id="CHEBI:29108"/>
        <label>1</label>
    </ligand>
</feature>
<dbReference type="RefSeq" id="WP_035600181.1">
    <property type="nucleotide sequence ID" value="NZ_CP078560.1"/>
</dbReference>
<keyword evidence="5 12" id="KW-0732">Signal</keyword>
<dbReference type="PANTHER" id="PTHR30069">
    <property type="entry name" value="TONB-DEPENDENT OUTER MEMBRANE RECEPTOR"/>
    <property type="match status" value="1"/>
</dbReference>
<dbReference type="GO" id="GO:0009279">
    <property type="term" value="C:cell outer membrane"/>
    <property type="evidence" value="ECO:0007669"/>
    <property type="project" value="UniProtKB-SubCell"/>
</dbReference>
<keyword evidence="2 12" id="KW-0813">Transport</keyword>